<dbReference type="EMBL" id="BAAAID010000005">
    <property type="protein sequence ID" value="GAA0920369.1"/>
    <property type="molecule type" value="Genomic_DNA"/>
</dbReference>
<evidence type="ECO:0000256" key="1">
    <source>
        <dbReference type="SAM" id="MobiDB-lite"/>
    </source>
</evidence>
<protein>
    <submittedName>
        <fullName evidence="2">Uncharacterized protein</fullName>
    </submittedName>
</protein>
<gene>
    <name evidence="2" type="ORF">GCM10009575_013140</name>
</gene>
<feature type="compositionally biased region" description="Polar residues" evidence="1">
    <location>
        <begin position="71"/>
        <end position="88"/>
    </location>
</feature>
<dbReference type="Proteomes" id="UP001500418">
    <property type="component" value="Unassembled WGS sequence"/>
</dbReference>
<keyword evidence="3" id="KW-1185">Reference proteome</keyword>
<proteinExistence type="predicted"/>
<name>A0ABN1P003_9ACTN</name>
<evidence type="ECO:0000313" key="3">
    <source>
        <dbReference type="Proteomes" id="UP001500418"/>
    </source>
</evidence>
<reference evidence="2 3" key="1">
    <citation type="journal article" date="2019" name="Int. J. Syst. Evol. Microbiol.">
        <title>The Global Catalogue of Microorganisms (GCM) 10K type strain sequencing project: providing services to taxonomists for standard genome sequencing and annotation.</title>
        <authorList>
            <consortium name="The Broad Institute Genomics Platform"/>
            <consortium name="The Broad Institute Genome Sequencing Center for Infectious Disease"/>
            <person name="Wu L."/>
            <person name="Ma J."/>
        </authorList>
    </citation>
    <scope>NUCLEOTIDE SEQUENCE [LARGE SCALE GENOMIC DNA]</scope>
    <source>
        <strain evidence="2 3">JCM 11444</strain>
    </source>
</reference>
<comment type="caution">
    <text evidence="2">The sequence shown here is derived from an EMBL/GenBank/DDBJ whole genome shotgun (WGS) entry which is preliminary data.</text>
</comment>
<evidence type="ECO:0000313" key="2">
    <source>
        <dbReference type="EMBL" id="GAA0920369.1"/>
    </source>
</evidence>
<sequence>MWAAADSLDQVIEQTAQFLDRLGAAGLLTSVDGQGHTDGQLRSAGSALHRARQASTLLSTALRDARVATSGLDTTTPENGRWTLSTAPDSMPTDPAETGKRDSS</sequence>
<accession>A0ABN1P003</accession>
<organism evidence="2 3">
    <name type="scientific">Streptomyces rhizosphaericus</name>
    <dbReference type="NCBI Taxonomy" id="114699"/>
    <lineage>
        <taxon>Bacteria</taxon>
        <taxon>Bacillati</taxon>
        <taxon>Actinomycetota</taxon>
        <taxon>Actinomycetes</taxon>
        <taxon>Kitasatosporales</taxon>
        <taxon>Streptomycetaceae</taxon>
        <taxon>Streptomyces</taxon>
        <taxon>Streptomyces violaceusniger group</taxon>
    </lineage>
</organism>
<feature type="region of interest" description="Disordered" evidence="1">
    <location>
        <begin position="68"/>
        <end position="104"/>
    </location>
</feature>